<proteinExistence type="inferred from homology"/>
<dbReference type="Pfam" id="PF03227">
    <property type="entry name" value="GILT"/>
    <property type="match status" value="1"/>
</dbReference>
<evidence type="ECO:0000256" key="2">
    <source>
        <dbReference type="ARBA" id="ARBA00005679"/>
    </source>
</evidence>
<reference evidence="6 7" key="1">
    <citation type="journal article" date="2015" name="Nat. Commun.">
        <title>Outbred genome sequencing and CRISPR/Cas9 gene editing in butterflies.</title>
        <authorList>
            <person name="Li X."/>
            <person name="Fan D."/>
            <person name="Zhang W."/>
            <person name="Liu G."/>
            <person name="Zhang L."/>
            <person name="Zhao L."/>
            <person name="Fang X."/>
            <person name="Chen L."/>
            <person name="Dong Y."/>
            <person name="Chen Y."/>
            <person name="Ding Y."/>
            <person name="Zhao R."/>
            <person name="Feng M."/>
            <person name="Zhu Y."/>
            <person name="Feng Y."/>
            <person name="Jiang X."/>
            <person name="Zhu D."/>
            <person name="Xiang H."/>
            <person name="Feng X."/>
            <person name="Li S."/>
            <person name="Wang J."/>
            <person name="Zhang G."/>
            <person name="Kronforst M.R."/>
            <person name="Wang W."/>
        </authorList>
    </citation>
    <scope>NUCLEOTIDE SEQUENCE [LARGE SCALE GENOMIC DNA]</scope>
    <source>
        <strain evidence="6">Ya'a_city_454_Pm</strain>
        <tissue evidence="6">Whole body</tissue>
    </source>
</reference>
<accession>A0A0N1IQM2</accession>
<evidence type="ECO:0000256" key="1">
    <source>
        <dbReference type="ARBA" id="ARBA00004613"/>
    </source>
</evidence>
<comment type="caution">
    <text evidence="6">The sequence shown here is derived from an EMBL/GenBank/DDBJ whole genome shotgun (WGS) entry which is preliminary data.</text>
</comment>
<evidence type="ECO:0000256" key="5">
    <source>
        <dbReference type="ARBA" id="ARBA00023180"/>
    </source>
</evidence>
<dbReference type="GO" id="GO:0016671">
    <property type="term" value="F:oxidoreductase activity, acting on a sulfur group of donors, disulfide as acceptor"/>
    <property type="evidence" value="ECO:0007669"/>
    <property type="project" value="InterPro"/>
</dbReference>
<keyword evidence="3" id="KW-0964">Secreted</keyword>
<keyword evidence="5" id="KW-0325">Glycoprotein</keyword>
<keyword evidence="4" id="KW-0732">Signal</keyword>
<gene>
    <name evidence="6" type="ORF">RR48_00157</name>
</gene>
<evidence type="ECO:0000256" key="4">
    <source>
        <dbReference type="ARBA" id="ARBA00022729"/>
    </source>
</evidence>
<dbReference type="EMBL" id="LADJ01036617">
    <property type="protein sequence ID" value="KPJ21298.1"/>
    <property type="molecule type" value="Genomic_DNA"/>
</dbReference>
<protein>
    <submittedName>
        <fullName evidence="6">Uncharacterized protein</fullName>
    </submittedName>
</protein>
<dbReference type="InterPro" id="IPR004911">
    <property type="entry name" value="Interferon-induced_GILT"/>
</dbReference>
<evidence type="ECO:0000313" key="6">
    <source>
        <dbReference type="EMBL" id="KPJ21298.1"/>
    </source>
</evidence>
<sequence>HDKVDGKWQFTCQHGPDECYGNKVQACILKDRSLQDTDKMELVMCLMSNASPDKSLDTGRHIRALHPTLVPTAPLYTRRPFTLGAPLRPTPLYAWRPFTLGAPLRPAPFYARRPFTPGAPLRPAPWAVALP</sequence>
<dbReference type="PANTHER" id="PTHR13234">
    <property type="entry name" value="GAMMA-INTERFERON INDUCIBLE LYSOSOMAL THIOL REDUCTASE GILT"/>
    <property type="match status" value="1"/>
</dbReference>
<organism evidence="6 7">
    <name type="scientific">Papilio machaon</name>
    <name type="common">Old World swallowtail butterfly</name>
    <dbReference type="NCBI Taxonomy" id="76193"/>
    <lineage>
        <taxon>Eukaryota</taxon>
        <taxon>Metazoa</taxon>
        <taxon>Ecdysozoa</taxon>
        <taxon>Arthropoda</taxon>
        <taxon>Hexapoda</taxon>
        <taxon>Insecta</taxon>
        <taxon>Pterygota</taxon>
        <taxon>Neoptera</taxon>
        <taxon>Endopterygota</taxon>
        <taxon>Lepidoptera</taxon>
        <taxon>Glossata</taxon>
        <taxon>Ditrysia</taxon>
        <taxon>Papilionoidea</taxon>
        <taxon>Papilionidae</taxon>
        <taxon>Papilioninae</taxon>
        <taxon>Papilio</taxon>
    </lineage>
</organism>
<keyword evidence="7" id="KW-1185">Reference proteome</keyword>
<comment type="subcellular location">
    <subcellularLocation>
        <location evidence="1">Secreted</location>
    </subcellularLocation>
</comment>
<dbReference type="PANTHER" id="PTHR13234:SF8">
    <property type="entry name" value="GAMMA-INTERFERON-INDUCIBLE LYSOSOMAL THIOL REDUCTASE"/>
    <property type="match status" value="1"/>
</dbReference>
<name>A0A0N1IQM2_PAPMA</name>
<evidence type="ECO:0000256" key="3">
    <source>
        <dbReference type="ARBA" id="ARBA00022525"/>
    </source>
</evidence>
<comment type="similarity">
    <text evidence="2">Belongs to the GILT family.</text>
</comment>
<feature type="non-terminal residue" evidence="6">
    <location>
        <position position="1"/>
    </location>
</feature>
<evidence type="ECO:0000313" key="7">
    <source>
        <dbReference type="Proteomes" id="UP000053240"/>
    </source>
</evidence>
<dbReference type="GO" id="GO:0005576">
    <property type="term" value="C:extracellular region"/>
    <property type="evidence" value="ECO:0007669"/>
    <property type="project" value="UniProtKB-SubCell"/>
</dbReference>
<dbReference type="InParanoid" id="A0A0N1IQM2"/>
<dbReference type="AlphaFoldDB" id="A0A0N1IQM2"/>
<dbReference type="Proteomes" id="UP000053240">
    <property type="component" value="Unassembled WGS sequence"/>
</dbReference>